<reference evidence="2" key="1">
    <citation type="submission" date="2021-01" db="UniProtKB">
        <authorList>
            <consortium name="EnsemblPlants"/>
        </authorList>
    </citation>
    <scope>IDENTIFICATION</scope>
</reference>
<dbReference type="OMA" id="PMWRSKI"/>
<evidence type="ECO:0000313" key="2">
    <source>
        <dbReference type="EnsemblPlants" id="Kaladp0076s0022.1.v1.1"/>
    </source>
</evidence>
<protein>
    <recommendedName>
        <fullName evidence="4">Plastid-targeted protein 4</fullName>
    </recommendedName>
</protein>
<proteinExistence type="predicted"/>
<feature type="region of interest" description="Disordered" evidence="1">
    <location>
        <begin position="193"/>
        <end position="224"/>
    </location>
</feature>
<evidence type="ECO:0000313" key="3">
    <source>
        <dbReference type="Proteomes" id="UP000594263"/>
    </source>
</evidence>
<dbReference type="PANTHER" id="PTHR33735:SF14">
    <property type="entry name" value="PHAGE CAPSID SCAFFOLDING PROTEIN (GPO) SERINE PEPTIDASE"/>
    <property type="match status" value="1"/>
</dbReference>
<name>A0A7N0UN40_KALFE</name>
<evidence type="ECO:0000256" key="1">
    <source>
        <dbReference type="SAM" id="MobiDB-lite"/>
    </source>
</evidence>
<dbReference type="EnsemblPlants" id="Kaladp0076s0022.1.v1.1">
    <property type="protein sequence ID" value="Kaladp0076s0022.1.v1.1"/>
    <property type="gene ID" value="Kaladp0076s0022.v1.1"/>
</dbReference>
<sequence>MAVSSYILPICVTSSIARFSPSSKWVLLESSRGFKSLKVTPIGSRGQRLGGSVLVRNSVLPDGTPVPSGSPDSWKSWVFGLLVTLIFPMWRSKIGPFALLKNKLDNVVQTAEDIAEVVEQVAEQVDKLAEEVSEHLPEGGKLRHAMDVLEDLAEGTAKKAHLLGEVIDKVQEVEDDLEELIEHPAMVVAAGAQADTVTATSTKEVGEEDDSNNDLKKTSTSSSS</sequence>
<accession>A0A7N0UN40</accession>
<dbReference type="PANTHER" id="PTHR33735">
    <property type="entry name" value="EXPRESSED PROTEIN"/>
    <property type="match status" value="1"/>
</dbReference>
<keyword evidence="3" id="KW-1185">Reference proteome</keyword>
<dbReference type="Gramene" id="Kaladp0076s0022.1.v1.1">
    <property type="protein sequence ID" value="Kaladp0076s0022.1.v1.1"/>
    <property type="gene ID" value="Kaladp0076s0022.v1.1"/>
</dbReference>
<dbReference type="AlphaFoldDB" id="A0A7N0UN40"/>
<evidence type="ECO:0008006" key="4">
    <source>
        <dbReference type="Google" id="ProtNLM"/>
    </source>
</evidence>
<dbReference type="Proteomes" id="UP000594263">
    <property type="component" value="Unplaced"/>
</dbReference>
<organism evidence="2 3">
    <name type="scientific">Kalanchoe fedtschenkoi</name>
    <name type="common">Lavender scallops</name>
    <name type="synonym">South American air plant</name>
    <dbReference type="NCBI Taxonomy" id="63787"/>
    <lineage>
        <taxon>Eukaryota</taxon>
        <taxon>Viridiplantae</taxon>
        <taxon>Streptophyta</taxon>
        <taxon>Embryophyta</taxon>
        <taxon>Tracheophyta</taxon>
        <taxon>Spermatophyta</taxon>
        <taxon>Magnoliopsida</taxon>
        <taxon>eudicotyledons</taxon>
        <taxon>Gunneridae</taxon>
        <taxon>Pentapetalae</taxon>
        <taxon>Saxifragales</taxon>
        <taxon>Crassulaceae</taxon>
        <taxon>Kalanchoe</taxon>
    </lineage>
</organism>